<sequence>MVPEDHSPHADLLNTGASVSLSAGGWLVILLALVGANLPFLNQRLFALIPLGGITKSPWLRLLELIVVYFVVGLLAWVIEARIGNVFHQGWQFYAVTASMFLVLAFPGFVYRYLWRHR</sequence>
<keyword evidence="1" id="KW-1133">Transmembrane helix</keyword>
<proteinExistence type="predicted"/>
<dbReference type="RefSeq" id="WP_047214392.1">
    <property type="nucleotide sequence ID" value="NZ_CP011568.3"/>
</dbReference>
<name>A0A0G3ENA2_9BURK</name>
<keyword evidence="1" id="KW-0472">Membrane</keyword>
<dbReference type="Pfam" id="PF10993">
    <property type="entry name" value="DUF2818"/>
    <property type="match status" value="1"/>
</dbReference>
<dbReference type="OrthoDB" id="5785537at2"/>
<feature type="transmembrane region" description="Helical" evidence="1">
    <location>
        <begin position="91"/>
        <end position="114"/>
    </location>
</feature>
<organism evidence="2 3">
    <name type="scientific">Pandoraea thiooxydans</name>
    <dbReference type="NCBI Taxonomy" id="445709"/>
    <lineage>
        <taxon>Bacteria</taxon>
        <taxon>Pseudomonadati</taxon>
        <taxon>Pseudomonadota</taxon>
        <taxon>Betaproteobacteria</taxon>
        <taxon>Burkholderiales</taxon>
        <taxon>Burkholderiaceae</taxon>
        <taxon>Pandoraea</taxon>
    </lineage>
</organism>
<reference evidence="3" key="1">
    <citation type="submission" date="2015-06" db="EMBL/GenBank/DDBJ databases">
        <authorList>
            <person name="Lim Y.L."/>
            <person name="Ee R."/>
            <person name="Yong D."/>
            <person name="How K.Y."/>
            <person name="Yin W.F."/>
            <person name="Chan K.G."/>
        </authorList>
    </citation>
    <scope>NUCLEOTIDE SEQUENCE [LARGE SCALE GENOMIC DNA]</scope>
    <source>
        <strain evidence="3">DSM 25325</strain>
    </source>
</reference>
<gene>
    <name evidence="2" type="ORF">ABW99_10290</name>
</gene>
<accession>A0A0G3ENA2</accession>
<dbReference type="InterPro" id="IPR016768">
    <property type="entry name" value="UCP019883"/>
</dbReference>
<dbReference type="STRING" id="445709.ABW99_10290"/>
<dbReference type="KEGG" id="ptx:ABW99_10290"/>
<dbReference type="EMBL" id="CP011568">
    <property type="protein sequence ID" value="AKJ68543.1"/>
    <property type="molecule type" value="Genomic_DNA"/>
</dbReference>
<feature type="transmembrane region" description="Helical" evidence="1">
    <location>
        <begin position="62"/>
        <end position="79"/>
    </location>
</feature>
<evidence type="ECO:0000256" key="1">
    <source>
        <dbReference type="SAM" id="Phobius"/>
    </source>
</evidence>
<protein>
    <recommendedName>
        <fullName evidence="4">DUF2818 domain-containing protein</fullName>
    </recommendedName>
</protein>
<dbReference type="AlphaFoldDB" id="A0A0G3ENA2"/>
<feature type="transmembrane region" description="Helical" evidence="1">
    <location>
        <begin position="20"/>
        <end position="41"/>
    </location>
</feature>
<evidence type="ECO:0000313" key="2">
    <source>
        <dbReference type="EMBL" id="AKJ68543.1"/>
    </source>
</evidence>
<dbReference type="Proteomes" id="UP000036700">
    <property type="component" value="Chromosome"/>
</dbReference>
<keyword evidence="3" id="KW-1185">Reference proteome</keyword>
<keyword evidence="1" id="KW-0812">Transmembrane</keyword>
<dbReference type="PIRSF" id="PIRSF019883">
    <property type="entry name" value="UCP019883"/>
    <property type="match status" value="1"/>
</dbReference>
<dbReference type="PATRIC" id="fig|445709.3.peg.2197"/>
<evidence type="ECO:0000313" key="3">
    <source>
        <dbReference type="Proteomes" id="UP000036700"/>
    </source>
</evidence>
<evidence type="ECO:0008006" key="4">
    <source>
        <dbReference type="Google" id="ProtNLM"/>
    </source>
</evidence>